<comment type="subunit">
    <text evidence="2">Homotetramer.</text>
</comment>
<dbReference type="PRINTS" id="PR00081">
    <property type="entry name" value="GDHRDH"/>
</dbReference>
<dbReference type="SUPFAM" id="SSF51735">
    <property type="entry name" value="NAD(P)-binding Rossmann-fold domains"/>
    <property type="match status" value="1"/>
</dbReference>
<name>A0A226EH58_FOLCA</name>
<dbReference type="GO" id="GO:0005997">
    <property type="term" value="P:xylulose metabolic process"/>
    <property type="evidence" value="ECO:0007669"/>
    <property type="project" value="TreeGrafter"/>
</dbReference>
<dbReference type="FunFam" id="3.40.50.720:FF:000084">
    <property type="entry name" value="Short-chain dehydrogenase reductase"/>
    <property type="match status" value="1"/>
</dbReference>
<evidence type="ECO:0000256" key="5">
    <source>
        <dbReference type="RuleBase" id="RU000363"/>
    </source>
</evidence>
<dbReference type="PANTHER" id="PTHR44252:SF3">
    <property type="entry name" value="D-ERYTHRULOSE REDUCTASE-RELATED"/>
    <property type="match status" value="1"/>
</dbReference>
<dbReference type="EMBL" id="LNIX01000004">
    <property type="protein sequence ID" value="OXA56630.1"/>
    <property type="molecule type" value="Genomic_DNA"/>
</dbReference>
<proteinExistence type="inferred from homology"/>
<reference evidence="6 7" key="1">
    <citation type="submission" date="2015-12" db="EMBL/GenBank/DDBJ databases">
        <title>The genome of Folsomia candida.</title>
        <authorList>
            <person name="Faddeeva A."/>
            <person name="Derks M.F."/>
            <person name="Anvar Y."/>
            <person name="Smit S."/>
            <person name="Van Straalen N."/>
            <person name="Roelofs D."/>
        </authorList>
    </citation>
    <scope>NUCLEOTIDE SEQUENCE [LARGE SCALE GENOMIC DNA]</scope>
    <source>
        <strain evidence="6 7">VU population</strain>
        <tissue evidence="6">Whole body</tissue>
    </source>
</reference>
<comment type="caution">
    <text evidence="6">The sequence shown here is derived from an EMBL/GenBank/DDBJ whole genome shotgun (WGS) entry which is preliminary data.</text>
</comment>
<evidence type="ECO:0000313" key="7">
    <source>
        <dbReference type="Proteomes" id="UP000198287"/>
    </source>
</evidence>
<dbReference type="PRINTS" id="PR00080">
    <property type="entry name" value="SDRFAMILY"/>
</dbReference>
<dbReference type="InterPro" id="IPR002347">
    <property type="entry name" value="SDR_fam"/>
</dbReference>
<organism evidence="6 7">
    <name type="scientific">Folsomia candida</name>
    <name type="common">Springtail</name>
    <dbReference type="NCBI Taxonomy" id="158441"/>
    <lineage>
        <taxon>Eukaryota</taxon>
        <taxon>Metazoa</taxon>
        <taxon>Ecdysozoa</taxon>
        <taxon>Arthropoda</taxon>
        <taxon>Hexapoda</taxon>
        <taxon>Collembola</taxon>
        <taxon>Entomobryomorpha</taxon>
        <taxon>Isotomoidea</taxon>
        <taxon>Isotomidae</taxon>
        <taxon>Proisotominae</taxon>
        <taxon>Folsomia</taxon>
    </lineage>
</organism>
<dbReference type="Pfam" id="PF00106">
    <property type="entry name" value="adh_short"/>
    <property type="match status" value="1"/>
</dbReference>
<dbReference type="InterPro" id="IPR036291">
    <property type="entry name" value="NAD(P)-bd_dom_sf"/>
</dbReference>
<dbReference type="PROSITE" id="PS00061">
    <property type="entry name" value="ADH_SHORT"/>
    <property type="match status" value="1"/>
</dbReference>
<protein>
    <submittedName>
        <fullName evidence="6">Carbonyl reductase [NADPH] 2</fullName>
    </submittedName>
</protein>
<evidence type="ECO:0000313" key="6">
    <source>
        <dbReference type="EMBL" id="OXA56630.1"/>
    </source>
</evidence>
<keyword evidence="7" id="KW-1185">Reference proteome</keyword>
<dbReference type="GO" id="GO:0050038">
    <property type="term" value="F:L-xylulose reductase (NADPH) activity"/>
    <property type="evidence" value="ECO:0007669"/>
    <property type="project" value="TreeGrafter"/>
</dbReference>
<sequence>MPFKELFVGKRVLVTGAGRGLGRALVKRLHSYGAQVIALSRTESHLKTLQAELPGLEIVCVDLGDWEKAREVIGQLDVVDILVNNAALILVKGIMSTSSEEFDSLINVNLKSVMNTCQLVAAKMIAAGKSGSIVNVSSIAGTQPSPYNGLYCVTKAALEMMSKCLAVELGSKKIRVNTFAPAGIETDMLQELASGTDNLVQKEGTFKAFLKFRTPTQTAHMPTDECINTMLFLMSDLTTQITGHNLTIDGGYLCT</sequence>
<dbReference type="Proteomes" id="UP000198287">
    <property type="component" value="Unassembled WGS sequence"/>
</dbReference>
<dbReference type="PANTHER" id="PTHR44252">
    <property type="entry name" value="D-ERYTHRULOSE REDUCTASE"/>
    <property type="match status" value="1"/>
</dbReference>
<accession>A0A226EH58</accession>
<evidence type="ECO:0000256" key="1">
    <source>
        <dbReference type="ARBA" id="ARBA00006484"/>
    </source>
</evidence>
<dbReference type="GO" id="GO:0006006">
    <property type="term" value="P:glucose metabolic process"/>
    <property type="evidence" value="ECO:0007669"/>
    <property type="project" value="TreeGrafter"/>
</dbReference>
<dbReference type="GO" id="GO:0004090">
    <property type="term" value="F:carbonyl reductase (NADPH) activity"/>
    <property type="evidence" value="ECO:0007669"/>
    <property type="project" value="TreeGrafter"/>
</dbReference>
<keyword evidence="3" id="KW-0521">NADP</keyword>
<evidence type="ECO:0000256" key="4">
    <source>
        <dbReference type="ARBA" id="ARBA00023002"/>
    </source>
</evidence>
<keyword evidence="4" id="KW-0560">Oxidoreductase</keyword>
<evidence type="ECO:0000256" key="2">
    <source>
        <dbReference type="ARBA" id="ARBA00011881"/>
    </source>
</evidence>
<dbReference type="InterPro" id="IPR051737">
    <property type="entry name" value="L-xylulose/Carbonyl_redctase"/>
</dbReference>
<dbReference type="InterPro" id="IPR020904">
    <property type="entry name" value="Sc_DH/Rdtase_CS"/>
</dbReference>
<dbReference type="OMA" id="EYACTWS"/>
<evidence type="ECO:0000256" key="3">
    <source>
        <dbReference type="ARBA" id="ARBA00022857"/>
    </source>
</evidence>
<dbReference type="AlphaFoldDB" id="A0A226EH58"/>
<dbReference type="Gene3D" id="3.40.50.720">
    <property type="entry name" value="NAD(P)-binding Rossmann-like Domain"/>
    <property type="match status" value="1"/>
</dbReference>
<gene>
    <name evidence="6" type="ORF">Fcan01_09343</name>
</gene>
<comment type="similarity">
    <text evidence="1 5">Belongs to the short-chain dehydrogenases/reductases (SDR) family.</text>
</comment>